<reference evidence="3 4" key="1">
    <citation type="journal article" date="2010" name="J. Bacteriol.">
        <title>Biochemical characterization of a novel indole prenyltransferase from Streptomyces sp. SN-593.</title>
        <authorList>
            <person name="Takahashi S."/>
            <person name="Takagi H."/>
            <person name="Toyoda A."/>
            <person name="Uramoto M."/>
            <person name="Nogawa T."/>
            <person name="Ueki M."/>
            <person name="Sakaki Y."/>
            <person name="Osada H."/>
        </authorList>
    </citation>
    <scope>NUCLEOTIDE SEQUENCE [LARGE SCALE GENOMIC DNA]</scope>
    <source>
        <strain evidence="3 4">SN-593</strain>
    </source>
</reference>
<reference evidence="3 4" key="3">
    <citation type="journal article" date="2011" name="Nat. Chem. Biol.">
        <title>Reveromycin A biosynthesis uses RevG and RevJ for stereospecific spiroacetal formation.</title>
        <authorList>
            <person name="Takahashi S."/>
            <person name="Toyoda A."/>
            <person name="Sekiyama Y."/>
            <person name="Takagi H."/>
            <person name="Nogawa T."/>
            <person name="Uramoto M."/>
            <person name="Suzuki R."/>
            <person name="Koshino H."/>
            <person name="Kumano T."/>
            <person name="Panthee S."/>
            <person name="Dairi T."/>
            <person name="Ishikawa J."/>
            <person name="Ikeda H."/>
            <person name="Sakaki Y."/>
            <person name="Osada H."/>
        </authorList>
    </citation>
    <scope>NUCLEOTIDE SEQUENCE [LARGE SCALE GENOMIC DNA]</scope>
    <source>
        <strain evidence="3 4">SN-593</strain>
    </source>
</reference>
<reference evidence="3 4" key="4">
    <citation type="journal article" date="2020" name="Sci. Rep.">
        <title>beta-carboline chemical signals induce reveromycin production through a LuxR family regulator in Streptomyces sp. SN-593.</title>
        <authorList>
            <person name="Panthee S."/>
            <person name="Kito N."/>
            <person name="Hayashi T."/>
            <person name="Shimizu T."/>
            <person name="Ishikawa J."/>
            <person name="Hamamoto H."/>
            <person name="Osada H."/>
            <person name="Takahashi S."/>
        </authorList>
    </citation>
    <scope>NUCLEOTIDE SEQUENCE [LARGE SCALE GENOMIC DNA]</scope>
    <source>
        <strain evidence="3 4">SN-593</strain>
    </source>
</reference>
<keyword evidence="4" id="KW-1185">Reference proteome</keyword>
<feature type="region of interest" description="Disordered" evidence="1">
    <location>
        <begin position="63"/>
        <end position="82"/>
    </location>
</feature>
<gene>
    <name evidence="3" type="ORF">RVR_3896</name>
</gene>
<evidence type="ECO:0000259" key="2">
    <source>
        <dbReference type="SMART" id="SM00943"/>
    </source>
</evidence>
<accession>A0A7U3VNR5</accession>
<dbReference type="Proteomes" id="UP000595703">
    <property type="component" value="Chromosome"/>
</dbReference>
<name>A0A7U3VNR5_9ACTN</name>
<evidence type="ECO:0000313" key="4">
    <source>
        <dbReference type="Proteomes" id="UP000595703"/>
    </source>
</evidence>
<evidence type="ECO:0000313" key="3">
    <source>
        <dbReference type="EMBL" id="BBA97918.1"/>
    </source>
</evidence>
<organism evidence="3 4">
    <name type="scientific">Actinacidiphila reveromycinica</name>
    <dbReference type="NCBI Taxonomy" id="659352"/>
    <lineage>
        <taxon>Bacteria</taxon>
        <taxon>Bacillati</taxon>
        <taxon>Actinomycetota</taxon>
        <taxon>Actinomycetes</taxon>
        <taxon>Kitasatosporales</taxon>
        <taxon>Streptomycetaceae</taxon>
        <taxon>Actinacidiphila</taxon>
    </lineage>
</organism>
<proteinExistence type="predicted"/>
<dbReference type="SMART" id="SM00943">
    <property type="entry name" value="Prim-Pol"/>
    <property type="match status" value="1"/>
</dbReference>
<dbReference type="EMBL" id="AP018365">
    <property type="protein sequence ID" value="BBA97918.1"/>
    <property type="molecule type" value="Genomic_DNA"/>
</dbReference>
<evidence type="ECO:0000256" key="1">
    <source>
        <dbReference type="SAM" id="MobiDB-lite"/>
    </source>
</evidence>
<dbReference type="InterPro" id="IPR015330">
    <property type="entry name" value="DNA_primase/pol_bifunc_N"/>
</dbReference>
<dbReference type="AlphaFoldDB" id="A0A7U3VNR5"/>
<reference evidence="3 4" key="2">
    <citation type="journal article" date="2011" name="J. Antibiot.">
        <title>Furaquinocins I and J: novel polyketide isoprenoid hybrid compounds from Streptomyces reveromyceticus SN-593.</title>
        <authorList>
            <person name="Panthee S."/>
            <person name="Takahashi S."/>
            <person name="Takagi H."/>
            <person name="Nogawa T."/>
            <person name="Oowada E."/>
            <person name="Uramoto M."/>
            <person name="Osada H."/>
        </authorList>
    </citation>
    <scope>NUCLEOTIDE SEQUENCE [LARGE SCALE GENOMIC DNA]</scope>
    <source>
        <strain evidence="3 4">SN-593</strain>
    </source>
</reference>
<dbReference type="KEGG" id="arev:RVR_3896"/>
<protein>
    <recommendedName>
        <fullName evidence="2">DNA primase/polymerase bifunctional N-terminal domain-containing protein</fullName>
    </recommendedName>
</protein>
<dbReference type="Pfam" id="PF09250">
    <property type="entry name" value="Prim-Pol"/>
    <property type="match status" value="1"/>
</dbReference>
<sequence length="223" mass="23869">MQRVEDTLAVPRQLNGTALLDAAVSYARSRHWEVLPGTWLETDAGGAPRCSCASAACPAPGAHPTRADWATQASGSGSEVRRMWTRQPRSSVLLPTGRTFDVLEVPESAGFHALARTERMEVALGPVVSTPTGRMAFFVLPGAGARVPRLLAALGWPRGAPDLTVRGEGDWVAAPPTRMGRGGRVQWARRPTDQNRWLPDVGEVLSPLAYACGREAAEARAGR</sequence>
<feature type="domain" description="DNA primase/polymerase bifunctional N-terminal" evidence="2">
    <location>
        <begin position="23"/>
        <end position="205"/>
    </location>
</feature>